<evidence type="ECO:0000313" key="1">
    <source>
        <dbReference type="EMBL" id="ASR80695.1"/>
    </source>
</evidence>
<name>A0A222ZAF6_9CAUD</name>
<dbReference type="EMBL" id="MF189177">
    <property type="protein sequence ID" value="ASR80695.1"/>
    <property type="molecule type" value="Genomic_DNA"/>
</dbReference>
<proteinExistence type="predicted"/>
<dbReference type="OrthoDB" id="11491at10239"/>
<gene>
    <name evidence="1" type="ORF">SEA_PICCOLETTO_65</name>
</gene>
<evidence type="ECO:0000313" key="2">
    <source>
        <dbReference type="Proteomes" id="UP000224728"/>
    </source>
</evidence>
<sequence length="213" mass="23169">MTRPRMDEMRACPACIKRYAQLIDPACPVCLGAGVLRLGPAALALHEPAVVSQAVAIALEAEARDIDLKLTLSDDRATPLRNTVKQLIDAGILMYGAKIPTAVYKPVDKSETPEELAASITEVIIVDVDAKLINAPSYEYRADERPNARGLPLLSANGHPSHLARVADPAEPGESTAERVISRGVQARRARVLVEAMPETIRLKQRPRRKKSK</sequence>
<organism evidence="1 2">
    <name type="scientific">Arthrobacter phage Piccoletto</name>
    <dbReference type="NCBI Taxonomy" id="2024282"/>
    <lineage>
        <taxon>Viruses</taxon>
        <taxon>Duplodnaviria</taxon>
        <taxon>Heunggongvirae</taxon>
        <taxon>Uroviricota</taxon>
        <taxon>Caudoviricetes</taxon>
        <taxon>Berryhillviridae</taxon>
        <taxon>Jawnskivirus</taxon>
        <taxon>Jawnskivirus piccoletto</taxon>
        <taxon>Marthavirus piccoletto</taxon>
    </lineage>
</organism>
<keyword evidence="2" id="KW-1185">Reference proteome</keyword>
<dbReference type="Proteomes" id="UP000224728">
    <property type="component" value="Segment"/>
</dbReference>
<reference evidence="1 2" key="1">
    <citation type="submission" date="2017-06" db="EMBL/GenBank/DDBJ databases">
        <authorList>
            <person name="Alvidrez A."/>
            <person name="Amparan D."/>
            <person name="Behrens K."/>
            <person name="Bonilla R."/>
            <person name="Bustillos I."/>
            <person name="Echeverri J."/>
            <person name="Girard H.G."/>
            <person name="Hidrogo M."/>
            <person name="Lujan J."/>
            <person name="Martinez M."/>
            <person name="Ontiveros C."/>
            <person name="Piedra M."/>
            <person name="Reyes N."/>
            <person name="Reyes P."/>
            <person name="Saenz P."/>
            <person name="Sanchez B."/>
            <person name="Suarez P."/>
            <person name="Torres G."/>
            <person name="Klyczek K."/>
            <person name="Garlena R.A."/>
            <person name="Russell D.A."/>
            <person name="Pope W.H."/>
            <person name="Jacobs-Sera D."/>
            <person name="Hendrix R.W."/>
            <person name="Hatfull G.F."/>
        </authorList>
    </citation>
    <scope>NUCLEOTIDE SEQUENCE [LARGE SCALE GENOMIC DNA]</scope>
</reference>
<protein>
    <submittedName>
        <fullName evidence="1">Uncharacterized protein</fullName>
    </submittedName>
</protein>
<accession>A0A222ZAF6</accession>